<keyword evidence="3" id="KW-1185">Reference proteome</keyword>
<feature type="region of interest" description="Disordered" evidence="1">
    <location>
        <begin position="64"/>
        <end position="96"/>
    </location>
</feature>
<organism evidence="2 3">
    <name type="scientific">Sinocyclocheilus rhinocerous</name>
    <dbReference type="NCBI Taxonomy" id="307959"/>
    <lineage>
        <taxon>Eukaryota</taxon>
        <taxon>Metazoa</taxon>
        <taxon>Chordata</taxon>
        <taxon>Craniata</taxon>
        <taxon>Vertebrata</taxon>
        <taxon>Euteleostomi</taxon>
        <taxon>Actinopterygii</taxon>
        <taxon>Neopterygii</taxon>
        <taxon>Teleostei</taxon>
        <taxon>Ostariophysi</taxon>
        <taxon>Cypriniformes</taxon>
        <taxon>Cyprinidae</taxon>
        <taxon>Cyprininae</taxon>
        <taxon>Sinocyclocheilus</taxon>
    </lineage>
</organism>
<feature type="compositionally biased region" description="Basic residues" evidence="1">
    <location>
        <begin position="67"/>
        <end position="77"/>
    </location>
</feature>
<dbReference type="AlphaFoldDB" id="A0A673HJK9"/>
<accession>A0A673HJK9</accession>
<dbReference type="Proteomes" id="UP000472270">
    <property type="component" value="Unassembled WGS sequence"/>
</dbReference>
<reference evidence="2" key="2">
    <citation type="submission" date="2025-09" db="UniProtKB">
        <authorList>
            <consortium name="Ensembl"/>
        </authorList>
    </citation>
    <scope>IDENTIFICATION</scope>
</reference>
<proteinExistence type="predicted"/>
<evidence type="ECO:0000256" key="1">
    <source>
        <dbReference type="SAM" id="MobiDB-lite"/>
    </source>
</evidence>
<evidence type="ECO:0000313" key="2">
    <source>
        <dbReference type="Ensembl" id="ENSSRHP00000025722.1"/>
    </source>
</evidence>
<protein>
    <submittedName>
        <fullName evidence="2">Uncharacterized protein</fullName>
    </submittedName>
</protein>
<name>A0A673HJK9_9TELE</name>
<evidence type="ECO:0000313" key="3">
    <source>
        <dbReference type="Proteomes" id="UP000472270"/>
    </source>
</evidence>
<sequence>LYCNSELVLRSSVDVLQRQTAQERLQERRAELARGQVIQQRVQHRAQVEEAVGHRMKLHIAAQVTHGPRRLGHRRRHQPADLIGHPAHEQSADDQTQKTFGTKFVFL</sequence>
<dbReference type="Ensembl" id="ENSSRHT00000026492.1">
    <property type="protein sequence ID" value="ENSSRHP00000025722.1"/>
    <property type="gene ID" value="ENSSRHG00000013493.1"/>
</dbReference>
<reference evidence="2" key="1">
    <citation type="submission" date="2025-08" db="UniProtKB">
        <authorList>
            <consortium name="Ensembl"/>
        </authorList>
    </citation>
    <scope>IDENTIFICATION</scope>
</reference>